<evidence type="ECO:0000313" key="2">
    <source>
        <dbReference type="Proteomes" id="UP000006882"/>
    </source>
</evidence>
<sequence>MTYRTYWKSTIEAIVKRRFITPLKRKRTAQIHYYFYCCSTIQNYLIKRYTGNSGHMGYLSRIQTASKILQILILPVQKVKLLLVGFRTIMHFELPQPN</sequence>
<dbReference type="HOGENOM" id="CLU_2337547_0_0_1"/>
<protein>
    <submittedName>
        <fullName evidence="1">Uncharacterized protein</fullName>
    </submittedName>
</protein>
<gene>
    <name evidence="1" type="ORF">PRUPE_2G143500</name>
</gene>
<evidence type="ECO:0000313" key="1">
    <source>
        <dbReference type="EMBL" id="ONI22669.1"/>
    </source>
</evidence>
<accession>M5X192</accession>
<dbReference type="EMBL" id="CM007652">
    <property type="protein sequence ID" value="ONI22669.1"/>
    <property type="molecule type" value="Genomic_DNA"/>
</dbReference>
<keyword evidence="2" id="KW-1185">Reference proteome</keyword>
<reference evidence="1 2" key="1">
    <citation type="journal article" date="2013" name="Nat. Genet.">
        <title>The high-quality draft genome of peach (Prunus persica) identifies unique patterns of genetic diversity, domestication and genome evolution.</title>
        <authorList>
            <consortium name="International Peach Genome Initiative"/>
            <person name="Verde I."/>
            <person name="Abbott A.G."/>
            <person name="Scalabrin S."/>
            <person name="Jung S."/>
            <person name="Shu S."/>
            <person name="Marroni F."/>
            <person name="Zhebentyayeva T."/>
            <person name="Dettori M.T."/>
            <person name="Grimwood J."/>
            <person name="Cattonaro F."/>
            <person name="Zuccolo A."/>
            <person name="Rossini L."/>
            <person name="Jenkins J."/>
            <person name="Vendramin E."/>
            <person name="Meisel L.A."/>
            <person name="Decroocq V."/>
            <person name="Sosinski B."/>
            <person name="Prochnik S."/>
            <person name="Mitros T."/>
            <person name="Policriti A."/>
            <person name="Cipriani G."/>
            <person name="Dondini L."/>
            <person name="Ficklin S."/>
            <person name="Goodstein D.M."/>
            <person name="Xuan P."/>
            <person name="Del Fabbro C."/>
            <person name="Aramini V."/>
            <person name="Copetti D."/>
            <person name="Gonzalez S."/>
            <person name="Horner D.S."/>
            <person name="Falchi R."/>
            <person name="Lucas S."/>
            <person name="Mica E."/>
            <person name="Maldonado J."/>
            <person name="Lazzari B."/>
            <person name="Bielenberg D."/>
            <person name="Pirona R."/>
            <person name="Miculan M."/>
            <person name="Barakat A."/>
            <person name="Testolin R."/>
            <person name="Stella A."/>
            <person name="Tartarini S."/>
            <person name="Tonutti P."/>
            <person name="Arus P."/>
            <person name="Orellana A."/>
            <person name="Wells C."/>
            <person name="Main D."/>
            <person name="Vizzotto G."/>
            <person name="Silva H."/>
            <person name="Salamini F."/>
            <person name="Schmutz J."/>
            <person name="Morgante M."/>
            <person name="Rokhsar D.S."/>
        </authorList>
    </citation>
    <scope>NUCLEOTIDE SEQUENCE [LARGE SCALE GENOMIC DNA]</scope>
    <source>
        <strain evidence="2">cv. Nemared</strain>
    </source>
</reference>
<proteinExistence type="predicted"/>
<dbReference type="Gramene" id="ONI22669">
    <property type="protein sequence ID" value="ONI22669"/>
    <property type="gene ID" value="PRUPE_2G143500"/>
</dbReference>
<dbReference type="AlphaFoldDB" id="M5X192"/>
<organism evidence="1 2">
    <name type="scientific">Prunus persica</name>
    <name type="common">Peach</name>
    <name type="synonym">Amygdalus persica</name>
    <dbReference type="NCBI Taxonomy" id="3760"/>
    <lineage>
        <taxon>Eukaryota</taxon>
        <taxon>Viridiplantae</taxon>
        <taxon>Streptophyta</taxon>
        <taxon>Embryophyta</taxon>
        <taxon>Tracheophyta</taxon>
        <taxon>Spermatophyta</taxon>
        <taxon>Magnoliopsida</taxon>
        <taxon>eudicotyledons</taxon>
        <taxon>Gunneridae</taxon>
        <taxon>Pentapetalae</taxon>
        <taxon>rosids</taxon>
        <taxon>fabids</taxon>
        <taxon>Rosales</taxon>
        <taxon>Rosaceae</taxon>
        <taxon>Amygdaloideae</taxon>
        <taxon>Amygdaleae</taxon>
        <taxon>Prunus</taxon>
    </lineage>
</organism>
<dbReference type="Proteomes" id="UP000006882">
    <property type="component" value="Chromosome G2"/>
</dbReference>
<name>M5X192_PRUPE</name>